<dbReference type="Proteomes" id="UP000286415">
    <property type="component" value="Unassembled WGS sequence"/>
</dbReference>
<feature type="transmembrane region" description="Helical" evidence="1">
    <location>
        <begin position="124"/>
        <end position="145"/>
    </location>
</feature>
<evidence type="ECO:0008006" key="4">
    <source>
        <dbReference type="Google" id="ProtNLM"/>
    </source>
</evidence>
<name>A0A8T1MHV8_CLOSI</name>
<dbReference type="PANTHER" id="PTHR14549">
    <property type="entry name" value="TRANSMEMBRANE PROTEIN 223"/>
    <property type="match status" value="1"/>
</dbReference>
<keyword evidence="1" id="KW-0812">Transmembrane</keyword>
<keyword evidence="1" id="KW-0472">Membrane</keyword>
<proteinExistence type="predicted"/>
<dbReference type="InterPro" id="IPR045325">
    <property type="entry name" value="TMEM70/TMEM186/TMEM223"/>
</dbReference>
<keyword evidence="3" id="KW-1185">Reference proteome</keyword>
<keyword evidence="1" id="KW-1133">Transmembrane helix</keyword>
<organism evidence="2 3">
    <name type="scientific">Clonorchis sinensis</name>
    <name type="common">Chinese liver fluke</name>
    <dbReference type="NCBI Taxonomy" id="79923"/>
    <lineage>
        <taxon>Eukaryota</taxon>
        <taxon>Metazoa</taxon>
        <taxon>Spiralia</taxon>
        <taxon>Lophotrochozoa</taxon>
        <taxon>Platyhelminthes</taxon>
        <taxon>Trematoda</taxon>
        <taxon>Digenea</taxon>
        <taxon>Opisthorchiida</taxon>
        <taxon>Opisthorchiata</taxon>
        <taxon>Opisthorchiidae</taxon>
        <taxon>Clonorchis</taxon>
    </lineage>
</organism>
<reference evidence="2 3" key="1">
    <citation type="journal article" date="2018" name="Biotechnol. Adv.">
        <title>Improved genomic resources and new bioinformatic workflow for the carcinogenic parasite Clonorchis sinensis: Biotechnological implications.</title>
        <authorList>
            <person name="Wang D."/>
            <person name="Korhonen P.K."/>
            <person name="Gasser R.B."/>
            <person name="Young N.D."/>
        </authorList>
    </citation>
    <scope>NUCLEOTIDE SEQUENCE [LARGE SCALE GENOMIC DNA]</scope>
    <source>
        <strain evidence="2">Cs-k2</strain>
    </source>
</reference>
<evidence type="ECO:0000256" key="1">
    <source>
        <dbReference type="SAM" id="Phobius"/>
    </source>
</evidence>
<protein>
    <recommendedName>
        <fullName evidence="4">Transmembrane protein</fullName>
    </recommendedName>
</protein>
<comment type="caution">
    <text evidence="2">The sequence shown here is derived from an EMBL/GenBank/DDBJ whole genome shotgun (WGS) entry which is preliminary data.</text>
</comment>
<dbReference type="AlphaFoldDB" id="A0A8T1MHV8"/>
<dbReference type="OrthoDB" id="6254155at2759"/>
<sequence>MSTPSRFAVEIYRGPDRVWWLRSLGLFCFGQAAVWSGLTYYREWYDKASRVVLKRRLSDLFIAAKSTLSQQPEVDRPLASVELAPAPEATLDEGNKPSSKTRQWLASFAPKLVEFSSKTKKYDVVVIPAVTAVLASLSLGLGILLPRRTVRRITLLNTGSRTSKFQRAETVEIHTYGAFGLRREGVRFRVPLSDVSAKNSRSQNAQFIGFSVRRRLFPFIVEKSGAEFPLPQEYDLTFALRRMF</sequence>
<dbReference type="EMBL" id="NIRI02000042">
    <property type="protein sequence ID" value="KAG5448311.1"/>
    <property type="molecule type" value="Genomic_DNA"/>
</dbReference>
<dbReference type="Pfam" id="PF06979">
    <property type="entry name" value="TMEM70"/>
    <property type="match status" value="1"/>
</dbReference>
<dbReference type="PANTHER" id="PTHR14549:SF2">
    <property type="entry name" value="TRANSMEMBRANE PROTEIN 223"/>
    <property type="match status" value="1"/>
</dbReference>
<evidence type="ECO:0000313" key="2">
    <source>
        <dbReference type="EMBL" id="KAG5448311.1"/>
    </source>
</evidence>
<dbReference type="InterPro" id="IPR026100">
    <property type="entry name" value="Tmem223"/>
</dbReference>
<reference evidence="2 3" key="2">
    <citation type="journal article" date="2021" name="Genomics">
        <title>High-quality reference genome for Clonorchis sinensis.</title>
        <authorList>
            <person name="Young N.D."/>
            <person name="Stroehlein A.J."/>
            <person name="Kinkar L."/>
            <person name="Wang T."/>
            <person name="Sohn W.M."/>
            <person name="Chang B.C.H."/>
            <person name="Kaur P."/>
            <person name="Weisz D."/>
            <person name="Dudchenko O."/>
            <person name="Aiden E.L."/>
            <person name="Korhonen P.K."/>
            <person name="Gasser R.B."/>
        </authorList>
    </citation>
    <scope>NUCLEOTIDE SEQUENCE [LARGE SCALE GENOMIC DNA]</scope>
    <source>
        <strain evidence="2">Cs-k2</strain>
    </source>
</reference>
<evidence type="ECO:0000313" key="3">
    <source>
        <dbReference type="Proteomes" id="UP000286415"/>
    </source>
</evidence>
<feature type="transmembrane region" description="Helical" evidence="1">
    <location>
        <begin position="20"/>
        <end position="41"/>
    </location>
</feature>
<gene>
    <name evidence="2" type="ORF">CSKR_112963</name>
</gene>
<accession>A0A8T1MHV8</accession>
<dbReference type="GO" id="GO:0005739">
    <property type="term" value="C:mitochondrion"/>
    <property type="evidence" value="ECO:0007669"/>
    <property type="project" value="TreeGrafter"/>
</dbReference>